<sequence>MLQNREVAGATLGRGPRPPAAPLFGPWGWVGLAVPVAVIAAFALGVALGLQDPFGLRWSWALLVAVVAMSALSRFAGLRGADADAAWRAAPRTLARRTQQIAPFVIGALGAIVAIAFVSGATVLMGIAVAVAVGVTAGVAPTYFQRPPAP</sequence>
<evidence type="ECO:0008006" key="4">
    <source>
        <dbReference type="Google" id="ProtNLM"/>
    </source>
</evidence>
<protein>
    <recommendedName>
        <fullName evidence="4">DUF4175 domain-containing protein</fullName>
    </recommendedName>
</protein>
<dbReference type="Proteomes" id="UP001174208">
    <property type="component" value="Unassembled WGS sequence"/>
</dbReference>
<evidence type="ECO:0000313" key="2">
    <source>
        <dbReference type="EMBL" id="MDN4613193.1"/>
    </source>
</evidence>
<keyword evidence="1" id="KW-1133">Transmembrane helix</keyword>
<proteinExistence type="predicted"/>
<feature type="transmembrane region" description="Helical" evidence="1">
    <location>
        <begin position="101"/>
        <end position="118"/>
    </location>
</feature>
<keyword evidence="1" id="KW-0812">Transmembrane</keyword>
<feature type="transmembrane region" description="Helical" evidence="1">
    <location>
        <begin position="27"/>
        <end position="48"/>
    </location>
</feature>
<dbReference type="EMBL" id="JAROCF010000001">
    <property type="protein sequence ID" value="MDN4613193.1"/>
    <property type="molecule type" value="Genomic_DNA"/>
</dbReference>
<accession>A0ABT8K6V5</accession>
<evidence type="ECO:0000313" key="3">
    <source>
        <dbReference type="Proteomes" id="UP001174208"/>
    </source>
</evidence>
<feature type="transmembrane region" description="Helical" evidence="1">
    <location>
        <begin position="60"/>
        <end position="81"/>
    </location>
</feature>
<keyword evidence="1" id="KW-0472">Membrane</keyword>
<feature type="transmembrane region" description="Helical" evidence="1">
    <location>
        <begin position="123"/>
        <end position="144"/>
    </location>
</feature>
<gene>
    <name evidence="2" type="ORF">P5G50_01905</name>
</gene>
<name>A0ABT8K6V5_9MICO</name>
<evidence type="ECO:0000256" key="1">
    <source>
        <dbReference type="SAM" id="Phobius"/>
    </source>
</evidence>
<keyword evidence="3" id="KW-1185">Reference proteome</keyword>
<organism evidence="2 3">
    <name type="scientific">Leifsonia williamsii</name>
    <dbReference type="NCBI Taxonomy" id="3035919"/>
    <lineage>
        <taxon>Bacteria</taxon>
        <taxon>Bacillati</taxon>
        <taxon>Actinomycetota</taxon>
        <taxon>Actinomycetes</taxon>
        <taxon>Micrococcales</taxon>
        <taxon>Microbacteriaceae</taxon>
        <taxon>Leifsonia</taxon>
    </lineage>
</organism>
<comment type="caution">
    <text evidence="2">The sequence shown here is derived from an EMBL/GenBank/DDBJ whole genome shotgun (WGS) entry which is preliminary data.</text>
</comment>
<reference evidence="2" key="1">
    <citation type="submission" date="2023-06" db="EMBL/GenBank/DDBJ databases">
        <title>MT1 and MT2 Draft Genomes of Novel Species.</title>
        <authorList>
            <person name="Venkateswaran K."/>
        </authorList>
    </citation>
    <scope>NUCLEOTIDE SEQUENCE</scope>
    <source>
        <strain evidence="2">F6_8S_P_1B</strain>
    </source>
</reference>
<dbReference type="RefSeq" id="WP_301210002.1">
    <property type="nucleotide sequence ID" value="NZ_JAROCF010000001.1"/>
</dbReference>